<evidence type="ECO:0000313" key="3">
    <source>
        <dbReference type="Proteomes" id="UP000326458"/>
    </source>
</evidence>
<dbReference type="GO" id="GO:0015074">
    <property type="term" value="P:DNA integration"/>
    <property type="evidence" value="ECO:0007669"/>
    <property type="project" value="TreeGrafter"/>
</dbReference>
<dbReference type="GO" id="GO:0000014">
    <property type="term" value="F:single-stranded DNA endodeoxyribonuclease activity"/>
    <property type="evidence" value="ECO:0007669"/>
    <property type="project" value="TreeGrafter"/>
</dbReference>
<dbReference type="GO" id="GO:0006303">
    <property type="term" value="P:double-strand break repair via nonhomologous end joining"/>
    <property type="evidence" value="ECO:0007669"/>
    <property type="project" value="TreeGrafter"/>
</dbReference>
<dbReference type="Proteomes" id="UP000326458">
    <property type="component" value="Unassembled WGS sequence"/>
</dbReference>
<keyword evidence="3" id="KW-1185">Reference proteome</keyword>
<organism evidence="2 3">
    <name type="scientific">Muntiacus muntjak</name>
    <name type="common">Barking deer</name>
    <name type="synonym">Indian muntjac</name>
    <dbReference type="NCBI Taxonomy" id="9888"/>
    <lineage>
        <taxon>Eukaryota</taxon>
        <taxon>Metazoa</taxon>
        <taxon>Chordata</taxon>
        <taxon>Craniata</taxon>
        <taxon>Vertebrata</taxon>
        <taxon>Euteleostomi</taxon>
        <taxon>Mammalia</taxon>
        <taxon>Eutheria</taxon>
        <taxon>Laurasiatheria</taxon>
        <taxon>Artiodactyla</taxon>
        <taxon>Ruminantia</taxon>
        <taxon>Pecora</taxon>
        <taxon>Cervidae</taxon>
        <taxon>Muntiacinae</taxon>
        <taxon>Muntiacus</taxon>
    </lineage>
</organism>
<dbReference type="GO" id="GO:0000729">
    <property type="term" value="P:DNA double-strand break processing"/>
    <property type="evidence" value="ECO:0007669"/>
    <property type="project" value="TreeGrafter"/>
</dbReference>
<dbReference type="Pfam" id="PF17906">
    <property type="entry name" value="HTH_48"/>
    <property type="match status" value="1"/>
</dbReference>
<reference evidence="2 3" key="1">
    <citation type="submission" date="2019-06" db="EMBL/GenBank/DDBJ databases">
        <title>Discovery of a novel chromosome fission-fusion reversal in muntjac.</title>
        <authorList>
            <person name="Mudd A.B."/>
            <person name="Bredeson J.V."/>
            <person name="Baum R."/>
            <person name="Hockemeyer D."/>
            <person name="Rokhsar D.S."/>
        </authorList>
    </citation>
    <scope>NUCLEOTIDE SEQUENCE [LARGE SCALE GENOMIC DNA]</scope>
    <source>
        <strain evidence="2">UTSW_UCB_Mm</strain>
        <tissue evidence="2">Fibroblast cell line</tissue>
    </source>
</reference>
<feature type="domain" description="Mos1 transposase HTH" evidence="1">
    <location>
        <begin position="7"/>
        <end position="56"/>
    </location>
</feature>
<dbReference type="InterPro" id="IPR052709">
    <property type="entry name" value="Transposase-MT_Hybrid"/>
</dbReference>
<dbReference type="GO" id="GO:0003690">
    <property type="term" value="F:double-stranded DNA binding"/>
    <property type="evidence" value="ECO:0007669"/>
    <property type="project" value="TreeGrafter"/>
</dbReference>
<dbReference type="GO" id="GO:0000793">
    <property type="term" value="C:condensed chromosome"/>
    <property type="evidence" value="ECO:0007669"/>
    <property type="project" value="TreeGrafter"/>
</dbReference>
<evidence type="ECO:0000313" key="2">
    <source>
        <dbReference type="EMBL" id="KAB0358896.1"/>
    </source>
</evidence>
<dbReference type="PANTHER" id="PTHR46060">
    <property type="entry name" value="MARINER MOS1 TRANSPOSASE-LIKE PROTEIN"/>
    <property type="match status" value="1"/>
</dbReference>
<dbReference type="GO" id="GO:0031297">
    <property type="term" value="P:replication fork processing"/>
    <property type="evidence" value="ECO:0007669"/>
    <property type="project" value="TreeGrafter"/>
</dbReference>
<comment type="caution">
    <text evidence="2">The sequence shown here is derived from an EMBL/GenBank/DDBJ whole genome shotgun (WGS) entry which is preliminary data.</text>
</comment>
<dbReference type="AlphaFoldDB" id="A0A5N3WF17"/>
<dbReference type="GO" id="GO:0035861">
    <property type="term" value="C:site of double-strand break"/>
    <property type="evidence" value="ECO:0007669"/>
    <property type="project" value="TreeGrafter"/>
</dbReference>
<proteinExistence type="predicted"/>
<dbReference type="Gene3D" id="1.10.10.1450">
    <property type="match status" value="1"/>
</dbReference>
<dbReference type="InterPro" id="IPR041426">
    <property type="entry name" value="Mos1_HTH"/>
</dbReference>
<dbReference type="GO" id="GO:0044774">
    <property type="term" value="P:mitotic DNA integrity checkpoint signaling"/>
    <property type="evidence" value="ECO:0007669"/>
    <property type="project" value="TreeGrafter"/>
</dbReference>
<dbReference type="GO" id="GO:0044547">
    <property type="term" value="F:DNA topoisomerase binding"/>
    <property type="evidence" value="ECO:0007669"/>
    <property type="project" value="TreeGrafter"/>
</dbReference>
<name>A0A5N3WF17_MUNMU</name>
<dbReference type="PANTHER" id="PTHR46060:SF2">
    <property type="entry name" value="HISTONE-LYSINE N-METHYLTRANSFERASE SETMAR"/>
    <property type="match status" value="1"/>
</dbReference>
<dbReference type="EMBL" id="VCEA01000001">
    <property type="protein sequence ID" value="KAB0358896.1"/>
    <property type="molecule type" value="Genomic_DNA"/>
</dbReference>
<dbReference type="GO" id="GO:0042800">
    <property type="term" value="F:histone H3K4 methyltransferase activity"/>
    <property type="evidence" value="ECO:0007669"/>
    <property type="project" value="TreeGrafter"/>
</dbReference>
<evidence type="ECO:0000259" key="1">
    <source>
        <dbReference type="Pfam" id="PF17906"/>
    </source>
</evidence>
<accession>A0A5N3WF17</accession>
<gene>
    <name evidence="2" type="ORF">FD754_003052</name>
</gene>
<dbReference type="GO" id="GO:0046975">
    <property type="term" value="F:histone H3K36 methyltransferase activity"/>
    <property type="evidence" value="ECO:0007669"/>
    <property type="project" value="TreeGrafter"/>
</dbReference>
<dbReference type="GO" id="GO:0003697">
    <property type="term" value="F:single-stranded DNA binding"/>
    <property type="evidence" value="ECO:0007669"/>
    <property type="project" value="TreeGrafter"/>
</dbReference>
<sequence>MEMILDKKQIQVIFLFKFNTGHKAAEITLNINNTLGLGTANAHTVLWWFKKFCKGNETFEGEKHSGQLLEVDNDQLREIIKVDPLTITQEVAKELMGEKNHHFEVLSSLILHNNEPCLDWIVTFYKKWIIYNNR</sequence>
<dbReference type="GO" id="GO:0005634">
    <property type="term" value="C:nucleus"/>
    <property type="evidence" value="ECO:0007669"/>
    <property type="project" value="TreeGrafter"/>
</dbReference>
<protein>
    <recommendedName>
        <fullName evidence="1">Mos1 transposase HTH domain-containing protein</fullName>
    </recommendedName>
</protein>